<dbReference type="Proteomes" id="UP000244623">
    <property type="component" value="Chromosome"/>
</dbReference>
<organism evidence="1 2">
    <name type="scientific">Cronobacter turicensis</name>
    <dbReference type="NCBI Taxonomy" id="413502"/>
    <lineage>
        <taxon>Bacteria</taxon>
        <taxon>Pseudomonadati</taxon>
        <taxon>Pseudomonadota</taxon>
        <taxon>Gammaproteobacteria</taxon>
        <taxon>Enterobacterales</taxon>
        <taxon>Enterobacteriaceae</taxon>
        <taxon>Cronobacter</taxon>
    </lineage>
</organism>
<accession>A0ACD5IMI3</accession>
<proteinExistence type="predicted"/>
<gene>
    <name evidence="1" type="ORF">BS411_011970</name>
</gene>
<sequence>MMTRKAKFEDYTEAEFTSLIQEIFDAKGGEAYQDELIEHVCTLSEHPEGSDLIFYNEDEDITPQGIVEEIKNWRKANGKPGFKA</sequence>
<evidence type="ECO:0000313" key="2">
    <source>
        <dbReference type="Proteomes" id="UP000244623"/>
    </source>
</evidence>
<name>A0ACD5IMI3_9ENTR</name>
<dbReference type="EMBL" id="CP187984">
    <property type="protein sequence ID" value="XSF52703.1"/>
    <property type="molecule type" value="Genomic_DNA"/>
</dbReference>
<protein>
    <submittedName>
        <fullName evidence="1">Bacteriocin immunity protein</fullName>
    </submittedName>
</protein>
<evidence type="ECO:0000313" key="1">
    <source>
        <dbReference type="EMBL" id="XSF52703.1"/>
    </source>
</evidence>
<reference evidence="1" key="1">
    <citation type="submission" date="2025-05" db="EMBL/GenBank/DDBJ databases">
        <title>FDA Reference Genome datasets for Cronobacter.</title>
        <authorList>
            <person name="Gopinath G.R."/>
        </authorList>
    </citation>
    <scope>NUCLEOTIDE SEQUENCE</scope>
    <source>
        <strain evidence="1">MOD1-Sh41s</strain>
    </source>
</reference>